<sequence>MPLGISSNSSRAEMFVRTDTNPESLPTQQLSQPVLTLVVRELPSHNARVPLGGVASWNQWGDSHPNASPEGSSLYRVSISVVSCLVLFSNMFRIVSSLVVFERYFGAGISVTLVRDVTASTRVRLGCWLSTVPFVLTPSPALNSAPVVGAMEAISEFKLEETAVEIEEDYGNSSHVNDKSQISTSAVVSGAQKVVHNGENTFASEDNTRSDELRSSHRADRRSDEEECPGKTAQVTIGDRLPDTFVCHHCGYSADRLNFFKAYYGLC</sequence>
<feature type="region of interest" description="Disordered" evidence="1">
    <location>
        <begin position="198"/>
        <end position="231"/>
    </location>
</feature>
<accession>A0ABD0XW72</accession>
<evidence type="ECO:0000313" key="2">
    <source>
        <dbReference type="EMBL" id="KAL1115506.1"/>
    </source>
</evidence>
<dbReference type="EMBL" id="JBFDAA010000020">
    <property type="protein sequence ID" value="KAL1115506.1"/>
    <property type="molecule type" value="Genomic_DNA"/>
</dbReference>
<name>A0ABD0XW72_9HEMI</name>
<evidence type="ECO:0000256" key="1">
    <source>
        <dbReference type="SAM" id="MobiDB-lite"/>
    </source>
</evidence>
<reference evidence="2 3" key="1">
    <citation type="submission" date="2024-07" db="EMBL/GenBank/DDBJ databases">
        <title>Chromosome-level genome assembly of the water stick insect Ranatra chinensis (Heteroptera: Nepidae).</title>
        <authorList>
            <person name="Liu X."/>
        </authorList>
    </citation>
    <scope>NUCLEOTIDE SEQUENCE [LARGE SCALE GENOMIC DNA]</scope>
    <source>
        <strain evidence="2">Cailab_2021Rc</strain>
        <tissue evidence="2">Muscle</tissue>
    </source>
</reference>
<protein>
    <submittedName>
        <fullName evidence="2">Uncharacterized protein</fullName>
    </submittedName>
</protein>
<dbReference type="AlphaFoldDB" id="A0ABD0XW72"/>
<comment type="caution">
    <text evidence="2">The sequence shown here is derived from an EMBL/GenBank/DDBJ whole genome shotgun (WGS) entry which is preliminary data.</text>
</comment>
<dbReference type="Proteomes" id="UP001558652">
    <property type="component" value="Unassembled WGS sequence"/>
</dbReference>
<organism evidence="2 3">
    <name type="scientific">Ranatra chinensis</name>
    <dbReference type="NCBI Taxonomy" id="642074"/>
    <lineage>
        <taxon>Eukaryota</taxon>
        <taxon>Metazoa</taxon>
        <taxon>Ecdysozoa</taxon>
        <taxon>Arthropoda</taxon>
        <taxon>Hexapoda</taxon>
        <taxon>Insecta</taxon>
        <taxon>Pterygota</taxon>
        <taxon>Neoptera</taxon>
        <taxon>Paraneoptera</taxon>
        <taxon>Hemiptera</taxon>
        <taxon>Heteroptera</taxon>
        <taxon>Panheteroptera</taxon>
        <taxon>Nepomorpha</taxon>
        <taxon>Nepidae</taxon>
        <taxon>Ranatrinae</taxon>
        <taxon>Ranatra</taxon>
    </lineage>
</organism>
<evidence type="ECO:0000313" key="3">
    <source>
        <dbReference type="Proteomes" id="UP001558652"/>
    </source>
</evidence>
<proteinExistence type="predicted"/>
<keyword evidence="3" id="KW-1185">Reference proteome</keyword>
<feature type="compositionally biased region" description="Basic and acidic residues" evidence="1">
    <location>
        <begin position="206"/>
        <end position="224"/>
    </location>
</feature>
<gene>
    <name evidence="2" type="ORF">AAG570_007535</name>
</gene>